<evidence type="ECO:0000313" key="3">
    <source>
        <dbReference type="Proteomes" id="UP001410394"/>
    </source>
</evidence>
<reference evidence="2 3" key="1">
    <citation type="journal article" date="2018" name="Int. J. Syst. Evol. Microbiol.">
        <title>Uliginosibacterium sediminicola sp. nov., isolated from freshwater sediment.</title>
        <authorList>
            <person name="Hwang W.M."/>
            <person name="Kim S.M."/>
            <person name="Kang K."/>
            <person name="Ahn T.Y."/>
        </authorList>
    </citation>
    <scope>NUCLEOTIDE SEQUENCE [LARGE SCALE GENOMIC DNA]</scope>
    <source>
        <strain evidence="2 3">M1-21</strain>
    </source>
</reference>
<dbReference type="EMBL" id="JBDIVE010000005">
    <property type="protein sequence ID" value="MEN3069167.1"/>
    <property type="molecule type" value="Genomic_DNA"/>
</dbReference>
<dbReference type="InterPro" id="IPR052383">
    <property type="entry name" value="Anti-sigma-E_RseA-like"/>
</dbReference>
<gene>
    <name evidence="2" type="ORF">ABDB84_11820</name>
</gene>
<organism evidence="2 3">
    <name type="scientific">Uliginosibacterium sediminicola</name>
    <dbReference type="NCBI Taxonomy" id="2024550"/>
    <lineage>
        <taxon>Bacteria</taxon>
        <taxon>Pseudomonadati</taxon>
        <taxon>Pseudomonadota</taxon>
        <taxon>Betaproteobacteria</taxon>
        <taxon>Rhodocyclales</taxon>
        <taxon>Zoogloeaceae</taxon>
        <taxon>Uliginosibacterium</taxon>
    </lineage>
</organism>
<dbReference type="SUPFAM" id="SSF89069">
    <property type="entry name" value="N-terminal, cytoplasmic domain of anti-sigmaE factor RseA"/>
    <property type="match status" value="1"/>
</dbReference>
<comment type="caution">
    <text evidence="2">The sequence shown here is derived from an EMBL/GenBank/DDBJ whole genome shotgun (WGS) entry which is preliminary data.</text>
</comment>
<accession>A0ABU9YZM2</accession>
<dbReference type="RefSeq" id="WP_345919935.1">
    <property type="nucleotide sequence ID" value="NZ_JBDIVE010000005.1"/>
</dbReference>
<evidence type="ECO:0000259" key="1">
    <source>
        <dbReference type="Pfam" id="PF03872"/>
    </source>
</evidence>
<dbReference type="InterPro" id="IPR005572">
    <property type="entry name" value="Anti-sigma_E_RseA_N"/>
</dbReference>
<feature type="domain" description="Anti sigma-E protein RseA N-terminal" evidence="1">
    <location>
        <begin position="1"/>
        <end position="80"/>
    </location>
</feature>
<dbReference type="PANTHER" id="PTHR38104">
    <property type="match status" value="1"/>
</dbReference>
<proteinExistence type="predicted"/>
<sequence>MTNENISAWLDGEHPARDPIDVQQLQVRKACGTWWLIGDILRQESALSQDFTARVMAVLDDEPTVLAPRSRPAEPVVQQPLPRWMALAAAVSGVAVVAWTVLGGQAAQQVAQNSAIAAAPQVQRPQALVSNATSAEEDERPYLVAHQAYGPGVQMAGVSGYVRPVAYEPLVAAR</sequence>
<evidence type="ECO:0000313" key="2">
    <source>
        <dbReference type="EMBL" id="MEN3069167.1"/>
    </source>
</evidence>
<dbReference type="Gene3D" id="1.10.10.880">
    <property type="entry name" value="Anti sigma-E protein RseA, N-terminal domain"/>
    <property type="match status" value="1"/>
</dbReference>
<keyword evidence="3" id="KW-1185">Reference proteome</keyword>
<dbReference type="InterPro" id="IPR036147">
    <property type="entry name" value="Anti-sigma_E_RseA_N_sf"/>
</dbReference>
<name>A0ABU9YZM2_9RHOO</name>
<dbReference type="Proteomes" id="UP001410394">
    <property type="component" value="Unassembled WGS sequence"/>
</dbReference>
<dbReference type="PANTHER" id="PTHR38104:SF1">
    <property type="entry name" value="ANTI-SIGMA-E FACTOR RSEA"/>
    <property type="match status" value="1"/>
</dbReference>
<dbReference type="Pfam" id="PF03872">
    <property type="entry name" value="RseA_N"/>
    <property type="match status" value="1"/>
</dbReference>
<protein>
    <submittedName>
        <fullName evidence="2">RseA family anti-sigma factor</fullName>
    </submittedName>
</protein>
<dbReference type="CDD" id="cd16328">
    <property type="entry name" value="RseA_N"/>
    <property type="match status" value="1"/>
</dbReference>